<evidence type="ECO:0000256" key="1">
    <source>
        <dbReference type="SAM" id="SignalP"/>
    </source>
</evidence>
<dbReference type="ChiTaRS" id="RAMP3">
    <property type="organism name" value="human"/>
</dbReference>
<protein>
    <submittedName>
        <fullName evidence="2">Alternative protein RAMP3</fullName>
    </submittedName>
</protein>
<accession>L8E7U1</accession>
<dbReference type="EMBL" id="HF583843">
    <property type="protein sequence ID" value="CCQ43340.1"/>
    <property type="molecule type" value="Genomic_DNA"/>
</dbReference>
<name>L8E7U1_HUMAN</name>
<sequence>MMLCPLWAVSMTRGWSGGVLEPLTGTCCADGAWASFLQGLLCG</sequence>
<feature type="signal peptide" evidence="1">
    <location>
        <begin position="1"/>
        <end position="17"/>
    </location>
</feature>
<evidence type="ECO:0000313" key="2">
    <source>
        <dbReference type="EMBL" id="CCQ43340.1"/>
    </source>
</evidence>
<keyword evidence="1" id="KW-0732">Signal</keyword>
<dbReference type="OrthoDB" id="9940331at2759"/>
<dbReference type="AlphaFoldDB" id="L8E7U1"/>
<proteinExistence type="predicted"/>
<gene>
    <name evidence="2" type="primary">RAMP3</name>
</gene>
<organism evidence="2">
    <name type="scientific">Homo sapiens</name>
    <name type="common">Human</name>
    <dbReference type="NCBI Taxonomy" id="9606"/>
    <lineage>
        <taxon>Eukaryota</taxon>
        <taxon>Metazoa</taxon>
        <taxon>Chordata</taxon>
        <taxon>Craniata</taxon>
        <taxon>Vertebrata</taxon>
        <taxon>Euteleostomi</taxon>
        <taxon>Mammalia</taxon>
        <taxon>Eutheria</taxon>
        <taxon>Euarchontoglires</taxon>
        <taxon>Primates</taxon>
        <taxon>Haplorrhini</taxon>
        <taxon>Catarrhini</taxon>
        <taxon>Hominidae</taxon>
        <taxon>Homo</taxon>
    </lineage>
</organism>
<reference evidence="2" key="1">
    <citation type="journal article" date="2013" name="PLoS ONE">
        <title>Direct detection of alternative open reading frames translation products in human significantly expands the proteome.</title>
        <authorList>
            <person name="Vanderperre B."/>
            <person name="Lucier J.-F."/>
            <person name="Motard J."/>
            <person name="Tremblay G."/>
            <person name="Vanderperre S."/>
            <person name="Wisztorski M."/>
            <person name="Salzet M."/>
            <person name="Boisvert F.-M."/>
            <person name="Roucou X."/>
        </authorList>
    </citation>
    <scope>NUCLEOTIDE SEQUENCE</scope>
</reference>
<feature type="chain" id="PRO_5003987922" evidence="1">
    <location>
        <begin position="18"/>
        <end position="43"/>
    </location>
</feature>